<reference evidence="2 3" key="1">
    <citation type="submission" date="2024-01" db="EMBL/GenBank/DDBJ databases">
        <title>The genomes of 5 underutilized Papilionoideae crops provide insights into root nodulation and disease resistanc.</title>
        <authorList>
            <person name="Jiang F."/>
        </authorList>
    </citation>
    <scope>NUCLEOTIDE SEQUENCE [LARGE SCALE GENOMIC DNA]</scope>
    <source>
        <strain evidence="2">JINMINGXINNONG_FW02</strain>
        <tissue evidence="2">Leaves</tissue>
    </source>
</reference>
<proteinExistence type="predicted"/>
<protein>
    <submittedName>
        <fullName evidence="2">Uncharacterized protein</fullName>
    </submittedName>
</protein>
<dbReference type="Proteomes" id="UP001374584">
    <property type="component" value="Unassembled WGS sequence"/>
</dbReference>
<accession>A0AAN9M6Y2</accession>
<name>A0AAN9M6Y2_PHACN</name>
<evidence type="ECO:0000256" key="1">
    <source>
        <dbReference type="SAM" id="MobiDB-lite"/>
    </source>
</evidence>
<evidence type="ECO:0000313" key="3">
    <source>
        <dbReference type="Proteomes" id="UP001374584"/>
    </source>
</evidence>
<dbReference type="AlphaFoldDB" id="A0AAN9M6Y2"/>
<sequence>MFEPRDMWTKLKEKGETIFSRASRNPSSEPSFQGIREKEKSSSTGLPMVSSSQHMQVQTLRLMCTEASLSMLVDCFSA</sequence>
<comment type="caution">
    <text evidence="2">The sequence shown here is derived from an EMBL/GenBank/DDBJ whole genome shotgun (WGS) entry which is preliminary data.</text>
</comment>
<feature type="region of interest" description="Disordered" evidence="1">
    <location>
        <begin position="18"/>
        <end position="52"/>
    </location>
</feature>
<dbReference type="EMBL" id="JAYMYR010000008">
    <property type="protein sequence ID" value="KAK7348972.1"/>
    <property type="molecule type" value="Genomic_DNA"/>
</dbReference>
<dbReference type="PANTHER" id="PTHR38222:SF1">
    <property type="entry name" value="TFIIS N-TERMINAL DOMAIN-CONTAINING PROTEIN"/>
    <property type="match status" value="1"/>
</dbReference>
<feature type="compositionally biased region" description="Polar residues" evidence="1">
    <location>
        <begin position="42"/>
        <end position="52"/>
    </location>
</feature>
<organism evidence="2 3">
    <name type="scientific">Phaseolus coccineus</name>
    <name type="common">Scarlet runner bean</name>
    <name type="synonym">Phaseolus multiflorus</name>
    <dbReference type="NCBI Taxonomy" id="3886"/>
    <lineage>
        <taxon>Eukaryota</taxon>
        <taxon>Viridiplantae</taxon>
        <taxon>Streptophyta</taxon>
        <taxon>Embryophyta</taxon>
        <taxon>Tracheophyta</taxon>
        <taxon>Spermatophyta</taxon>
        <taxon>Magnoliopsida</taxon>
        <taxon>eudicotyledons</taxon>
        <taxon>Gunneridae</taxon>
        <taxon>Pentapetalae</taxon>
        <taxon>rosids</taxon>
        <taxon>fabids</taxon>
        <taxon>Fabales</taxon>
        <taxon>Fabaceae</taxon>
        <taxon>Papilionoideae</taxon>
        <taxon>50 kb inversion clade</taxon>
        <taxon>NPAAA clade</taxon>
        <taxon>indigoferoid/millettioid clade</taxon>
        <taxon>Phaseoleae</taxon>
        <taxon>Phaseolus</taxon>
    </lineage>
</organism>
<dbReference type="PANTHER" id="PTHR38222">
    <property type="entry name" value="TFIIS N-TERMINAL DOMAIN-CONTAINING PROTEIN"/>
    <property type="match status" value="1"/>
</dbReference>
<evidence type="ECO:0000313" key="2">
    <source>
        <dbReference type="EMBL" id="KAK7348972.1"/>
    </source>
</evidence>
<keyword evidence="3" id="KW-1185">Reference proteome</keyword>
<gene>
    <name evidence="2" type="ORF">VNO80_23773</name>
</gene>
<feature type="compositionally biased region" description="Polar residues" evidence="1">
    <location>
        <begin position="20"/>
        <end position="31"/>
    </location>
</feature>